<name>A0A5M8FSA5_9GAMM</name>
<evidence type="ECO:0000256" key="16">
    <source>
        <dbReference type="HAMAP-Rule" id="MF_00404"/>
    </source>
</evidence>
<proteinExistence type="inferred from homology"/>
<keyword evidence="7 16" id="KW-1003">Cell membrane</keyword>
<evidence type="ECO:0000256" key="17">
    <source>
        <dbReference type="RuleBase" id="RU004278"/>
    </source>
</evidence>
<keyword evidence="6 16" id="KW-0813">Transport</keyword>
<comment type="catalytic activity">
    <reaction evidence="15 16 17">
        <text>oxaloacetate + 2 Na(+)(in) + H(+) = pyruvate + 2 Na(+)(out) + CO2</text>
        <dbReference type="Rhea" id="RHEA:57724"/>
        <dbReference type="ChEBI" id="CHEBI:15361"/>
        <dbReference type="ChEBI" id="CHEBI:15378"/>
        <dbReference type="ChEBI" id="CHEBI:16452"/>
        <dbReference type="ChEBI" id="CHEBI:16526"/>
        <dbReference type="ChEBI" id="CHEBI:29101"/>
        <dbReference type="EC" id="7.2.4.2"/>
    </reaction>
</comment>
<evidence type="ECO:0000256" key="9">
    <source>
        <dbReference type="ARBA" id="ARBA00022967"/>
    </source>
</evidence>
<dbReference type="EMBL" id="VWXX01000005">
    <property type="protein sequence ID" value="KAA6186315.1"/>
    <property type="molecule type" value="Genomic_DNA"/>
</dbReference>
<keyword evidence="10 16" id="KW-1133">Transmembrane helix</keyword>
<dbReference type="AlphaFoldDB" id="A0A5M8FSA5"/>
<keyword evidence="9 16" id="KW-1278">Translocase</keyword>
<evidence type="ECO:0000256" key="7">
    <source>
        <dbReference type="ARBA" id="ARBA00022475"/>
    </source>
</evidence>
<comment type="cofactor">
    <cofactor evidence="1 16 17">
        <name>Na(+)</name>
        <dbReference type="ChEBI" id="CHEBI:29101"/>
    </cofactor>
</comment>
<gene>
    <name evidence="16" type="primary">oadG</name>
    <name evidence="18" type="ORF">F2Q65_05830</name>
</gene>
<dbReference type="GO" id="GO:0015081">
    <property type="term" value="F:sodium ion transmembrane transporter activity"/>
    <property type="evidence" value="ECO:0007669"/>
    <property type="project" value="UniProtKB-UniRule"/>
</dbReference>
<dbReference type="InterPro" id="IPR023424">
    <property type="entry name" value="OadG"/>
</dbReference>
<keyword evidence="14 16" id="KW-0739">Sodium transport</keyword>
<dbReference type="GO" id="GO:0015451">
    <property type="term" value="F:decarboxylation-driven active transmembrane transporter activity"/>
    <property type="evidence" value="ECO:0007669"/>
    <property type="project" value="UniProtKB-EC"/>
</dbReference>
<comment type="caution">
    <text evidence="18">The sequence shown here is derived from an EMBL/GenBank/DDBJ whole genome shotgun (WGS) entry which is preliminary data.</text>
</comment>
<protein>
    <recommendedName>
        <fullName evidence="16">Probable oxaloacetate decarboxylase gamma chain</fullName>
        <ecNumber evidence="16">7.2.4.2</ecNumber>
    </recommendedName>
</protein>
<keyword evidence="11 16" id="KW-0915">Sodium</keyword>
<evidence type="ECO:0000256" key="11">
    <source>
        <dbReference type="ARBA" id="ARBA00023053"/>
    </source>
</evidence>
<reference evidence="18 19" key="1">
    <citation type="submission" date="2019-09" db="EMBL/GenBank/DDBJ databases">
        <title>Whole-genome sequence of the purple sulfur bacterium Thiohalocapsa marina DSM 19078.</title>
        <authorList>
            <person name="Kyndt J.A."/>
            <person name="Meyer T.E."/>
        </authorList>
    </citation>
    <scope>NUCLEOTIDE SEQUENCE [LARGE SCALE GENOMIC DNA]</scope>
    <source>
        <strain evidence="18 19">DSM 19078</strain>
    </source>
</reference>
<dbReference type="Proteomes" id="UP000322981">
    <property type="component" value="Unassembled WGS sequence"/>
</dbReference>
<evidence type="ECO:0000256" key="3">
    <source>
        <dbReference type="ARBA" id="ARBA00004162"/>
    </source>
</evidence>
<keyword evidence="19" id="KW-1185">Reference proteome</keyword>
<dbReference type="GO" id="GO:0008948">
    <property type="term" value="F:oxaloacetate decarboxylase activity"/>
    <property type="evidence" value="ECO:0007669"/>
    <property type="project" value="UniProtKB-UniRule"/>
</dbReference>
<evidence type="ECO:0000313" key="19">
    <source>
        <dbReference type="Proteomes" id="UP000322981"/>
    </source>
</evidence>
<dbReference type="RefSeq" id="WP_150091345.1">
    <property type="nucleotide sequence ID" value="NZ_JBFUOH010000027.1"/>
</dbReference>
<dbReference type="NCBIfam" id="TIGR01195">
    <property type="entry name" value="oadG_fam"/>
    <property type="match status" value="1"/>
</dbReference>
<dbReference type="HAMAP" id="MF_00404">
    <property type="entry name" value="OadG"/>
    <property type="match status" value="1"/>
</dbReference>
<evidence type="ECO:0000256" key="10">
    <source>
        <dbReference type="ARBA" id="ARBA00022989"/>
    </source>
</evidence>
<comment type="similarity">
    <text evidence="4 16 17">Belongs to the OadG family.</text>
</comment>
<keyword evidence="8 16" id="KW-0812">Transmembrane</keyword>
<keyword evidence="13 16" id="KW-0472">Membrane</keyword>
<dbReference type="GO" id="GO:0036376">
    <property type="term" value="P:sodium ion export across plasma membrane"/>
    <property type="evidence" value="ECO:0007669"/>
    <property type="project" value="InterPro"/>
</dbReference>
<accession>A0A5M8FSA5</accession>
<evidence type="ECO:0000256" key="12">
    <source>
        <dbReference type="ARBA" id="ARBA00023065"/>
    </source>
</evidence>
<evidence type="ECO:0000313" key="18">
    <source>
        <dbReference type="EMBL" id="KAA6186315.1"/>
    </source>
</evidence>
<sequence>MTDNTLIIESLTLMGIGMGIVFGFLLLLVGILRTMSWVAGRLLPMPPAPDPVPPVLTPSTHGSGDTAGSDDLIAVIAAAVARYRTRP</sequence>
<evidence type="ECO:0000256" key="4">
    <source>
        <dbReference type="ARBA" id="ARBA00005844"/>
    </source>
</evidence>
<comment type="subunit">
    <text evidence="5 16">Heterotrimer of an alpha, a beta and a gamma subunit.</text>
</comment>
<evidence type="ECO:0000256" key="1">
    <source>
        <dbReference type="ARBA" id="ARBA00001959"/>
    </source>
</evidence>
<dbReference type="EC" id="7.2.4.2" evidence="16"/>
<comment type="subcellular location">
    <subcellularLocation>
        <location evidence="3 16 17">Cell membrane</location>
        <topology evidence="3 16 17">Single-pass membrane protein</topology>
    </subcellularLocation>
</comment>
<evidence type="ECO:0000256" key="5">
    <source>
        <dbReference type="ARBA" id="ARBA00011869"/>
    </source>
</evidence>
<evidence type="ECO:0000256" key="15">
    <source>
        <dbReference type="ARBA" id="ARBA00048176"/>
    </source>
</evidence>
<comment type="function">
    <text evidence="2 16 17">Catalyzes the decarboxylation of oxaloacetate coupled to Na(+) translocation.</text>
</comment>
<organism evidence="18 19">
    <name type="scientific">Thiohalocapsa marina</name>
    <dbReference type="NCBI Taxonomy" id="424902"/>
    <lineage>
        <taxon>Bacteria</taxon>
        <taxon>Pseudomonadati</taxon>
        <taxon>Pseudomonadota</taxon>
        <taxon>Gammaproteobacteria</taxon>
        <taxon>Chromatiales</taxon>
        <taxon>Chromatiaceae</taxon>
        <taxon>Thiohalocapsa</taxon>
    </lineage>
</organism>
<evidence type="ECO:0000256" key="13">
    <source>
        <dbReference type="ARBA" id="ARBA00023136"/>
    </source>
</evidence>
<keyword evidence="12 16" id="KW-0406">Ion transport</keyword>
<evidence type="ECO:0000256" key="2">
    <source>
        <dbReference type="ARBA" id="ARBA00003002"/>
    </source>
</evidence>
<evidence type="ECO:0000256" key="14">
    <source>
        <dbReference type="ARBA" id="ARBA00023201"/>
    </source>
</evidence>
<dbReference type="Pfam" id="PF04277">
    <property type="entry name" value="OAD_gamma"/>
    <property type="match status" value="1"/>
</dbReference>
<evidence type="ECO:0000256" key="8">
    <source>
        <dbReference type="ARBA" id="ARBA00022692"/>
    </source>
</evidence>
<dbReference type="GO" id="GO:0005886">
    <property type="term" value="C:plasma membrane"/>
    <property type="evidence" value="ECO:0007669"/>
    <property type="project" value="UniProtKB-SubCell"/>
</dbReference>
<dbReference type="InterPro" id="IPR005899">
    <property type="entry name" value="Na_pump_deCOase"/>
</dbReference>
<feature type="transmembrane region" description="Helical" evidence="16 17">
    <location>
        <begin position="6"/>
        <end position="32"/>
    </location>
</feature>
<evidence type="ECO:0000256" key="6">
    <source>
        <dbReference type="ARBA" id="ARBA00022448"/>
    </source>
</evidence>